<dbReference type="AlphaFoldDB" id="A0AB35U462"/>
<reference evidence="1 2" key="1">
    <citation type="submission" date="2022-03" db="EMBL/GenBank/DDBJ databases">
        <title>Novel taxa within the pig intestine.</title>
        <authorList>
            <person name="Wylensek D."/>
            <person name="Bishof K."/>
            <person name="Afrizal A."/>
            <person name="Clavel T."/>
        </authorList>
    </citation>
    <scope>NUCLEOTIDE SEQUENCE [LARGE SCALE GENOMIC DNA]</scope>
    <source>
        <strain evidence="1 2">CLA-KB-P133</strain>
    </source>
</reference>
<keyword evidence="2" id="KW-1185">Reference proteome</keyword>
<accession>A0AB35U462</accession>
<evidence type="ECO:0000313" key="2">
    <source>
        <dbReference type="Proteomes" id="UP001286174"/>
    </source>
</evidence>
<name>A0AB35U462_9FIRM</name>
<sequence length="59" mass="6621">MNFQSVFTALIEMNAREDGWQFAQSRPLAVYEYASGRECDTDISLSACGVMDGMSFLLF</sequence>
<dbReference type="RefSeq" id="WP_135358356.1">
    <property type="nucleotide sequence ID" value="NZ_JALBUR010000029.1"/>
</dbReference>
<protein>
    <submittedName>
        <fullName evidence="1">Uncharacterized protein</fullName>
    </submittedName>
</protein>
<dbReference type="EMBL" id="JALBUR010000029">
    <property type="protein sequence ID" value="MDX8420275.1"/>
    <property type="molecule type" value="Genomic_DNA"/>
</dbReference>
<proteinExistence type="predicted"/>
<comment type="caution">
    <text evidence="1">The sequence shown here is derived from an EMBL/GenBank/DDBJ whole genome shotgun (WGS) entry which is preliminary data.</text>
</comment>
<evidence type="ECO:0000313" key="1">
    <source>
        <dbReference type="EMBL" id="MDX8420275.1"/>
    </source>
</evidence>
<gene>
    <name evidence="1" type="ORF">MOZ60_09230</name>
</gene>
<organism evidence="1 2">
    <name type="scientific">Grylomicrobium aquisgranensis</name>
    <dbReference type="NCBI Taxonomy" id="2926318"/>
    <lineage>
        <taxon>Bacteria</taxon>
        <taxon>Bacillati</taxon>
        <taxon>Bacillota</taxon>
        <taxon>Erysipelotrichia</taxon>
        <taxon>Erysipelotrichales</taxon>
        <taxon>Erysipelotrichaceae</taxon>
        <taxon>Grylomicrobium</taxon>
    </lineage>
</organism>
<dbReference type="Proteomes" id="UP001286174">
    <property type="component" value="Unassembled WGS sequence"/>
</dbReference>